<protein>
    <submittedName>
        <fullName evidence="1">Uncharacterized protein</fullName>
    </submittedName>
</protein>
<evidence type="ECO:0000313" key="1">
    <source>
        <dbReference type="EMBL" id="KAF2625655.1"/>
    </source>
</evidence>
<dbReference type="EMBL" id="MU006724">
    <property type="protein sequence ID" value="KAF2625655.1"/>
    <property type="molecule type" value="Genomic_DNA"/>
</dbReference>
<dbReference type="Proteomes" id="UP000799754">
    <property type="component" value="Unassembled WGS sequence"/>
</dbReference>
<name>A0ACB6RUH1_9PLEO</name>
<accession>A0ACB6RUH1</accession>
<organism evidence="1 2">
    <name type="scientific">Macroventuria anomochaeta</name>
    <dbReference type="NCBI Taxonomy" id="301207"/>
    <lineage>
        <taxon>Eukaryota</taxon>
        <taxon>Fungi</taxon>
        <taxon>Dikarya</taxon>
        <taxon>Ascomycota</taxon>
        <taxon>Pezizomycotina</taxon>
        <taxon>Dothideomycetes</taxon>
        <taxon>Pleosporomycetidae</taxon>
        <taxon>Pleosporales</taxon>
        <taxon>Pleosporineae</taxon>
        <taxon>Didymellaceae</taxon>
        <taxon>Macroventuria</taxon>
    </lineage>
</organism>
<comment type="caution">
    <text evidence="1">The sequence shown here is derived from an EMBL/GenBank/DDBJ whole genome shotgun (WGS) entry which is preliminary data.</text>
</comment>
<evidence type="ECO:0000313" key="2">
    <source>
        <dbReference type="Proteomes" id="UP000799754"/>
    </source>
</evidence>
<proteinExistence type="predicted"/>
<gene>
    <name evidence="1" type="ORF">BU25DRAFT_108295</name>
</gene>
<reference evidence="1" key="1">
    <citation type="journal article" date="2020" name="Stud. Mycol.">
        <title>101 Dothideomycetes genomes: a test case for predicting lifestyles and emergence of pathogens.</title>
        <authorList>
            <person name="Haridas S."/>
            <person name="Albert R."/>
            <person name="Binder M."/>
            <person name="Bloem J."/>
            <person name="Labutti K."/>
            <person name="Salamov A."/>
            <person name="Andreopoulos B."/>
            <person name="Baker S."/>
            <person name="Barry K."/>
            <person name="Bills G."/>
            <person name="Bluhm B."/>
            <person name="Cannon C."/>
            <person name="Castanera R."/>
            <person name="Culley D."/>
            <person name="Daum C."/>
            <person name="Ezra D."/>
            <person name="Gonzalez J."/>
            <person name="Henrissat B."/>
            <person name="Kuo A."/>
            <person name="Liang C."/>
            <person name="Lipzen A."/>
            <person name="Lutzoni F."/>
            <person name="Magnuson J."/>
            <person name="Mondo S."/>
            <person name="Nolan M."/>
            <person name="Ohm R."/>
            <person name="Pangilinan J."/>
            <person name="Park H.-J."/>
            <person name="Ramirez L."/>
            <person name="Alfaro M."/>
            <person name="Sun H."/>
            <person name="Tritt A."/>
            <person name="Yoshinaga Y."/>
            <person name="Zwiers L.-H."/>
            <person name="Turgeon B."/>
            <person name="Goodwin S."/>
            <person name="Spatafora J."/>
            <person name="Crous P."/>
            <person name="Grigoriev I."/>
        </authorList>
    </citation>
    <scope>NUCLEOTIDE SEQUENCE</scope>
    <source>
        <strain evidence="1">CBS 525.71</strain>
    </source>
</reference>
<keyword evidence="2" id="KW-1185">Reference proteome</keyword>
<sequence length="72" mass="7625">MAIGGILHFLQHPALLQGLCSLCSIWGRAMSSTSYVSITWLNKQASTSRSTDRSGCRIMSCGASIGTCCVQA</sequence>